<keyword evidence="2" id="KW-1185">Reference proteome</keyword>
<gene>
    <name evidence="1" type="ORF">KIH39_25225</name>
</gene>
<organism evidence="1 2">
    <name type="scientific">Telmatocola sphagniphila</name>
    <dbReference type="NCBI Taxonomy" id="1123043"/>
    <lineage>
        <taxon>Bacteria</taxon>
        <taxon>Pseudomonadati</taxon>
        <taxon>Planctomycetota</taxon>
        <taxon>Planctomycetia</taxon>
        <taxon>Gemmatales</taxon>
        <taxon>Gemmataceae</taxon>
    </lineage>
</organism>
<evidence type="ECO:0000313" key="1">
    <source>
        <dbReference type="EMBL" id="QVL32098.1"/>
    </source>
</evidence>
<proteinExistence type="predicted"/>
<dbReference type="KEGG" id="tsph:KIH39_25225"/>
<name>A0A8E6B535_9BACT</name>
<protein>
    <submittedName>
        <fullName evidence="1">Uncharacterized protein</fullName>
    </submittedName>
</protein>
<dbReference type="EMBL" id="CP074694">
    <property type="protein sequence ID" value="QVL32098.1"/>
    <property type="molecule type" value="Genomic_DNA"/>
</dbReference>
<evidence type="ECO:0000313" key="2">
    <source>
        <dbReference type="Proteomes" id="UP000676194"/>
    </source>
</evidence>
<reference evidence="1" key="1">
    <citation type="submission" date="2021-05" db="EMBL/GenBank/DDBJ databases">
        <title>Complete genome sequence of the cellulolytic planctomycete Telmatocola sphagniphila SP2T and characterization of the first cellulase from planctomycetes.</title>
        <authorList>
            <person name="Rakitin A.L."/>
            <person name="Beletsky A.V."/>
            <person name="Naumoff D.G."/>
            <person name="Kulichevskaya I.S."/>
            <person name="Mardanov A.V."/>
            <person name="Ravin N.V."/>
            <person name="Dedysh S.N."/>
        </authorList>
    </citation>
    <scope>NUCLEOTIDE SEQUENCE</scope>
    <source>
        <strain evidence="1">SP2T</strain>
    </source>
</reference>
<dbReference type="AlphaFoldDB" id="A0A8E6B535"/>
<sequence length="123" mass="14346">MESLQPGHIVQFMKRFNFRGGRLLALKLLNRKNSSQGLLLLRVKTPQGDKCRLKLALDEVLEYRFQRRPFVDRQALTEVRLGYFDGVFYFNLDAFAEDGPPKIIDFRNSEAYIAATRFSWEAV</sequence>
<dbReference type="Proteomes" id="UP000676194">
    <property type="component" value="Chromosome"/>
</dbReference>
<accession>A0A8E6B535</accession>
<dbReference type="RefSeq" id="WP_213496731.1">
    <property type="nucleotide sequence ID" value="NZ_CP074694.1"/>
</dbReference>